<feature type="domain" description="HTH marR-type" evidence="4">
    <location>
        <begin position="1"/>
        <end position="138"/>
    </location>
</feature>
<evidence type="ECO:0000256" key="1">
    <source>
        <dbReference type="ARBA" id="ARBA00023015"/>
    </source>
</evidence>
<keyword evidence="6" id="KW-1185">Reference proteome</keyword>
<reference evidence="5" key="1">
    <citation type="journal article" date="2023" name="Int. J. Syst. Evol. Microbiol.">
        <title>&lt;i&gt;Holtiella tumoricola&lt;/i&gt; gen. nov. sp. nov., isolated from a human clinical sample.</title>
        <authorList>
            <person name="Allen-Vercoe E."/>
            <person name="Daigneault M.C."/>
            <person name="Vancuren S.J."/>
            <person name="Cochrane K."/>
            <person name="O'Neal L.L."/>
            <person name="Sankaranarayanan K."/>
            <person name="Lawson P.A."/>
        </authorList>
    </citation>
    <scope>NUCLEOTIDE SEQUENCE</scope>
    <source>
        <strain evidence="5">CC70A</strain>
    </source>
</reference>
<protein>
    <submittedName>
        <fullName evidence="5">MarR family transcriptional regulator</fullName>
    </submittedName>
</protein>
<evidence type="ECO:0000313" key="6">
    <source>
        <dbReference type="Proteomes" id="UP001169242"/>
    </source>
</evidence>
<dbReference type="PANTHER" id="PTHR42756:SF2">
    <property type="entry name" value="MARR FAMILY REGULATORY PROTEIN"/>
    <property type="match status" value="1"/>
</dbReference>
<keyword evidence="1" id="KW-0805">Transcription regulation</keyword>
<keyword evidence="2" id="KW-0238">DNA-binding</keyword>
<dbReference type="Proteomes" id="UP001169242">
    <property type="component" value="Unassembled WGS sequence"/>
</dbReference>
<evidence type="ECO:0000256" key="3">
    <source>
        <dbReference type="ARBA" id="ARBA00023163"/>
    </source>
</evidence>
<evidence type="ECO:0000259" key="4">
    <source>
        <dbReference type="PROSITE" id="PS50995"/>
    </source>
</evidence>
<comment type="caution">
    <text evidence="5">The sequence shown here is derived from an EMBL/GenBank/DDBJ whole genome shotgun (WGS) entry which is preliminary data.</text>
</comment>
<dbReference type="InterPro" id="IPR036390">
    <property type="entry name" value="WH_DNA-bd_sf"/>
</dbReference>
<accession>A0AA42DK29</accession>
<gene>
    <name evidence="5" type="ORF">PBV87_02200</name>
</gene>
<dbReference type="SUPFAM" id="SSF46785">
    <property type="entry name" value="Winged helix' DNA-binding domain"/>
    <property type="match status" value="1"/>
</dbReference>
<evidence type="ECO:0000313" key="5">
    <source>
        <dbReference type="EMBL" id="MDA3730315.1"/>
    </source>
</evidence>
<sequence length="152" mass="17507">MKLYEDEGIGRYISHLHRIGASFLSKEYEKYGIGSGQYLFLLQLYLKDGISHDELTEKVSVDKGTTTRAVKKLEESGYVTLALNQQDKRKYHIYLTPKALESKEEILSISKKWEDQLLGCLSSTEVDNLFALLRKISTNNSSYFSKCRKDMH</sequence>
<dbReference type="AlphaFoldDB" id="A0AA42DK29"/>
<dbReference type="SMART" id="SM00347">
    <property type="entry name" value="HTH_MARR"/>
    <property type="match status" value="1"/>
</dbReference>
<dbReference type="RefSeq" id="WP_271010978.1">
    <property type="nucleotide sequence ID" value="NZ_JAQIFT010000011.1"/>
</dbReference>
<proteinExistence type="predicted"/>
<name>A0AA42DK29_9FIRM</name>
<organism evidence="5 6">
    <name type="scientific">Holtiella tumoricola</name>
    <dbReference type="NCBI Taxonomy" id="3018743"/>
    <lineage>
        <taxon>Bacteria</taxon>
        <taxon>Bacillati</taxon>
        <taxon>Bacillota</taxon>
        <taxon>Clostridia</taxon>
        <taxon>Lachnospirales</taxon>
        <taxon>Cellulosilyticaceae</taxon>
        <taxon>Holtiella</taxon>
    </lineage>
</organism>
<dbReference type="PRINTS" id="PR00598">
    <property type="entry name" value="HTHMARR"/>
</dbReference>
<dbReference type="Gene3D" id="1.10.10.10">
    <property type="entry name" value="Winged helix-like DNA-binding domain superfamily/Winged helix DNA-binding domain"/>
    <property type="match status" value="1"/>
</dbReference>
<dbReference type="EMBL" id="JAQIFT010000011">
    <property type="protein sequence ID" value="MDA3730315.1"/>
    <property type="molecule type" value="Genomic_DNA"/>
</dbReference>
<dbReference type="InterPro" id="IPR036388">
    <property type="entry name" value="WH-like_DNA-bd_sf"/>
</dbReference>
<dbReference type="GO" id="GO:0003677">
    <property type="term" value="F:DNA binding"/>
    <property type="evidence" value="ECO:0007669"/>
    <property type="project" value="UniProtKB-KW"/>
</dbReference>
<dbReference type="Pfam" id="PF01047">
    <property type="entry name" value="MarR"/>
    <property type="match status" value="1"/>
</dbReference>
<dbReference type="InterPro" id="IPR000835">
    <property type="entry name" value="HTH_MarR-typ"/>
</dbReference>
<evidence type="ECO:0000256" key="2">
    <source>
        <dbReference type="ARBA" id="ARBA00023125"/>
    </source>
</evidence>
<dbReference type="PANTHER" id="PTHR42756">
    <property type="entry name" value="TRANSCRIPTIONAL REGULATOR, MARR"/>
    <property type="match status" value="1"/>
</dbReference>
<dbReference type="GO" id="GO:0003700">
    <property type="term" value="F:DNA-binding transcription factor activity"/>
    <property type="evidence" value="ECO:0007669"/>
    <property type="project" value="InterPro"/>
</dbReference>
<keyword evidence="3" id="KW-0804">Transcription</keyword>
<dbReference type="PROSITE" id="PS50995">
    <property type="entry name" value="HTH_MARR_2"/>
    <property type="match status" value="1"/>
</dbReference>